<dbReference type="Gene3D" id="3.90.79.10">
    <property type="entry name" value="Nucleoside Triphosphate Pyrophosphohydrolase"/>
    <property type="match status" value="1"/>
</dbReference>
<evidence type="ECO:0000313" key="16">
    <source>
        <dbReference type="EMBL" id="EFX06324.1"/>
    </source>
</evidence>
<evidence type="ECO:0000259" key="15">
    <source>
        <dbReference type="SMART" id="SM00478"/>
    </source>
</evidence>
<keyword evidence="8" id="KW-0227">DNA damage</keyword>
<keyword evidence="13" id="KW-0326">Glycosidase</keyword>
<dbReference type="Gene3D" id="1.10.340.30">
    <property type="entry name" value="Hypothetical protein, domain 2"/>
    <property type="match status" value="1"/>
</dbReference>
<dbReference type="SMART" id="SM00525">
    <property type="entry name" value="FES"/>
    <property type="match status" value="1"/>
</dbReference>
<dbReference type="InterPro" id="IPR044298">
    <property type="entry name" value="MIG/MutY"/>
</dbReference>
<keyword evidence="12" id="KW-0234">DNA repair</keyword>
<evidence type="ECO:0000313" key="17">
    <source>
        <dbReference type="Proteomes" id="UP000007796"/>
    </source>
</evidence>
<dbReference type="SUPFAM" id="SSF55811">
    <property type="entry name" value="Nudix"/>
    <property type="match status" value="1"/>
</dbReference>
<reference evidence="16 17" key="1">
    <citation type="journal article" date="2011" name="Proc. Natl. Acad. Sci. U.S.A.">
        <title>Genome and transcriptome analyses of the mountain pine beetle-fungal symbiont Grosmannia clavigera, a lodgepole pine pathogen.</title>
        <authorList>
            <person name="DiGuistini S."/>
            <person name="Wang Y."/>
            <person name="Liao N.Y."/>
            <person name="Taylor G."/>
            <person name="Tanguay P."/>
            <person name="Feau N."/>
            <person name="Henrissat B."/>
            <person name="Chan S.K."/>
            <person name="Hesse-Orce U."/>
            <person name="Alamouti S.M."/>
            <person name="Tsui C.K.M."/>
            <person name="Docking R.T."/>
            <person name="Levasseur A."/>
            <person name="Haridas S."/>
            <person name="Robertson G."/>
            <person name="Birol I."/>
            <person name="Holt R.A."/>
            <person name="Marra M.A."/>
            <person name="Hamelin R.C."/>
            <person name="Hirst M."/>
            <person name="Jones S.J.M."/>
            <person name="Bohlmann J."/>
            <person name="Breuil C."/>
        </authorList>
    </citation>
    <scope>NUCLEOTIDE SEQUENCE [LARGE SCALE GENOMIC DNA]</scope>
    <source>
        <strain evidence="17">kw1407 / UAMH 11150</strain>
    </source>
</reference>
<gene>
    <name evidence="16" type="ORF">CMQ_6645</name>
</gene>
<sequence length="678" mass="74205">MARAQRASAAAAAKKISAYSKEDTDVAEKTPAGVRRDRKRQRSIEDNASDYDEDTGDVEEDISEDVAGDTDEDDESEAGGQKKGMEPKRSRPRILPDLDQLSVPPTKRRKTGPTATAANKELYDRLFSPTGAAGAPDSKPLATTTTTTMTAATPCRPPHRHHATTYHRPLLLDGASGRTARAALLAWYDAESSTRGMPWRKPWLDPRHCSREELAVRAYEVWISEIMAQQTRIPVVVAYWTRWMARWPAVEDLAAAPPDDVMAAWRGLGYYSRANRLHAAARAVVAAPDLRGLLPTDPADLVARVPGVGRYTAGAIAAIVFGCPAAMVDGNVVRVLSRQLGLYADSKTDKATVDLLWAAAEALVRAVAADGDGDDHTREVKQEVDGNNSNSLEILPSDRPGRWGQALMELGSTVCTPKPDCAACPIRSTCRAFAEGAILVKDKAEPAELCDLEDICQLCEPFPEDGAAAVQSDTKMKKDEKKKGKEGEATASPFFTSPPDYHDRRSLTSAIEHARLFPLRRPKKAVRAMDTFVCAIRTPDGRYLLHRRPERGLLAGLWQLPSHDLSGKLPGSKAALQKGATAFVERWLAGDDADTKNTAKLRKPVHLGTVPWLFSHIRQTMQVFLFEAGGSDHIESLPTPDGCCWATAEDVEDSEAYTMGTGMRRCWDLVQKHVRNEE</sequence>
<dbReference type="Gene3D" id="1.10.1670.10">
    <property type="entry name" value="Helix-hairpin-Helix base-excision DNA repair enzymes (C-terminal)"/>
    <property type="match status" value="1"/>
</dbReference>
<dbReference type="GO" id="GO:0034039">
    <property type="term" value="F:8-oxo-7,8-dihydroguanine DNA N-glycosylase activity"/>
    <property type="evidence" value="ECO:0007669"/>
    <property type="project" value="TreeGrafter"/>
</dbReference>
<evidence type="ECO:0000256" key="8">
    <source>
        <dbReference type="ARBA" id="ARBA00022763"/>
    </source>
</evidence>
<feature type="region of interest" description="Disordered" evidence="14">
    <location>
        <begin position="1"/>
        <end position="118"/>
    </location>
</feature>
<dbReference type="InterPro" id="IPR011257">
    <property type="entry name" value="DNA_glycosylase"/>
</dbReference>
<comment type="catalytic activity">
    <reaction evidence="1">
        <text>Hydrolyzes free adenine bases from 7,8-dihydro-8-oxoguanine:adenine mismatched double-stranded DNA, leaving an apurinic site.</text>
        <dbReference type="EC" id="3.2.2.31"/>
    </reaction>
</comment>
<comment type="cofactor">
    <cofactor evidence="2">
        <name>[4Fe-4S] cluster</name>
        <dbReference type="ChEBI" id="CHEBI:49883"/>
    </cofactor>
</comment>
<dbReference type="CDD" id="cd03431">
    <property type="entry name" value="NUDIX_DNA_Glycosylase_C-MutY"/>
    <property type="match status" value="1"/>
</dbReference>
<dbReference type="HOGENOM" id="CLU_012862_0_0_1"/>
<dbReference type="InterPro" id="IPR023170">
    <property type="entry name" value="HhH_base_excis_C"/>
</dbReference>
<evidence type="ECO:0000256" key="12">
    <source>
        <dbReference type="ARBA" id="ARBA00023204"/>
    </source>
</evidence>
<keyword evidence="17" id="KW-1185">Reference proteome</keyword>
<keyword evidence="7" id="KW-0479">Metal-binding</keyword>
<dbReference type="FunFam" id="1.10.340.30:FF:000002">
    <property type="entry name" value="Adenine DNA glycosylase"/>
    <property type="match status" value="1"/>
</dbReference>
<dbReference type="RefSeq" id="XP_014175806.1">
    <property type="nucleotide sequence ID" value="XM_014320331.1"/>
</dbReference>
<organism evidence="17">
    <name type="scientific">Grosmannia clavigera (strain kw1407 / UAMH 11150)</name>
    <name type="common">Blue stain fungus</name>
    <name type="synonym">Graphiocladiella clavigera</name>
    <dbReference type="NCBI Taxonomy" id="655863"/>
    <lineage>
        <taxon>Eukaryota</taxon>
        <taxon>Fungi</taxon>
        <taxon>Dikarya</taxon>
        <taxon>Ascomycota</taxon>
        <taxon>Pezizomycotina</taxon>
        <taxon>Sordariomycetes</taxon>
        <taxon>Sordariomycetidae</taxon>
        <taxon>Ophiostomatales</taxon>
        <taxon>Ophiostomataceae</taxon>
        <taxon>Leptographium</taxon>
    </lineage>
</organism>
<dbReference type="CDD" id="cd00056">
    <property type="entry name" value="ENDO3c"/>
    <property type="match status" value="1"/>
</dbReference>
<evidence type="ECO:0000256" key="14">
    <source>
        <dbReference type="SAM" id="MobiDB-lite"/>
    </source>
</evidence>
<dbReference type="AlphaFoldDB" id="F0X7P0"/>
<dbReference type="GO" id="GO:0000701">
    <property type="term" value="F:purine-specific mismatch base pair DNA N-glycosylase activity"/>
    <property type="evidence" value="ECO:0007669"/>
    <property type="project" value="UniProtKB-EC"/>
</dbReference>
<dbReference type="Pfam" id="PF00730">
    <property type="entry name" value="HhH-GPD"/>
    <property type="match status" value="1"/>
</dbReference>
<dbReference type="InterPro" id="IPR029119">
    <property type="entry name" value="MutY_C"/>
</dbReference>
<feature type="domain" description="HhH-GPD" evidence="15">
    <location>
        <begin position="227"/>
        <end position="379"/>
    </location>
</feature>
<evidence type="ECO:0000256" key="2">
    <source>
        <dbReference type="ARBA" id="ARBA00001966"/>
    </source>
</evidence>
<dbReference type="EMBL" id="GL629729">
    <property type="protein sequence ID" value="EFX06324.1"/>
    <property type="molecule type" value="Genomic_DNA"/>
</dbReference>
<dbReference type="STRING" id="655863.F0X7P0"/>
<comment type="similarity">
    <text evidence="3">Belongs to the Nth/MutY family.</text>
</comment>
<evidence type="ECO:0000256" key="6">
    <source>
        <dbReference type="ARBA" id="ARBA00022485"/>
    </source>
</evidence>
<dbReference type="GO" id="GO:0006285">
    <property type="term" value="P:base-excision repair, AP site formation"/>
    <property type="evidence" value="ECO:0007669"/>
    <property type="project" value="UniProtKB-ARBA"/>
</dbReference>
<name>F0X7P0_GROCL</name>
<dbReference type="GO" id="GO:0035485">
    <property type="term" value="F:adenine/guanine mispair binding"/>
    <property type="evidence" value="ECO:0007669"/>
    <property type="project" value="TreeGrafter"/>
</dbReference>
<dbReference type="OrthoDB" id="10248838at2759"/>
<dbReference type="PANTHER" id="PTHR42944">
    <property type="entry name" value="ADENINE DNA GLYCOSYLASE"/>
    <property type="match status" value="1"/>
</dbReference>
<evidence type="ECO:0000256" key="7">
    <source>
        <dbReference type="ARBA" id="ARBA00022723"/>
    </source>
</evidence>
<keyword evidence="11" id="KW-0411">Iron-sulfur</keyword>
<dbReference type="InterPro" id="IPR003265">
    <property type="entry name" value="HhH-GPD_domain"/>
</dbReference>
<dbReference type="GO" id="GO:0005634">
    <property type="term" value="C:nucleus"/>
    <property type="evidence" value="ECO:0007669"/>
    <property type="project" value="TreeGrafter"/>
</dbReference>
<feature type="compositionally biased region" description="Low complexity" evidence="14">
    <location>
        <begin position="1"/>
        <end position="18"/>
    </location>
</feature>
<evidence type="ECO:0000256" key="11">
    <source>
        <dbReference type="ARBA" id="ARBA00023014"/>
    </source>
</evidence>
<feature type="region of interest" description="Disordered" evidence="14">
    <location>
        <begin position="467"/>
        <end position="502"/>
    </location>
</feature>
<proteinExistence type="inferred from homology"/>
<evidence type="ECO:0000256" key="9">
    <source>
        <dbReference type="ARBA" id="ARBA00022801"/>
    </source>
</evidence>
<dbReference type="Pfam" id="PF14815">
    <property type="entry name" value="NUDIX_4"/>
    <property type="match status" value="1"/>
</dbReference>
<dbReference type="GeneID" id="25980101"/>
<keyword evidence="9" id="KW-0378">Hydrolase</keyword>
<dbReference type="SMART" id="SM00478">
    <property type="entry name" value="ENDO3c"/>
    <property type="match status" value="1"/>
</dbReference>
<dbReference type="GO" id="GO:0046872">
    <property type="term" value="F:metal ion binding"/>
    <property type="evidence" value="ECO:0007669"/>
    <property type="project" value="UniProtKB-KW"/>
</dbReference>
<evidence type="ECO:0000256" key="5">
    <source>
        <dbReference type="ARBA" id="ARBA00022023"/>
    </source>
</evidence>
<evidence type="ECO:0000256" key="4">
    <source>
        <dbReference type="ARBA" id="ARBA00012045"/>
    </source>
</evidence>
<evidence type="ECO:0000256" key="3">
    <source>
        <dbReference type="ARBA" id="ARBA00008343"/>
    </source>
</evidence>
<dbReference type="Pfam" id="PF00633">
    <property type="entry name" value="HHH"/>
    <property type="match status" value="1"/>
</dbReference>
<dbReference type="GO" id="GO:0032357">
    <property type="term" value="F:oxidized purine DNA binding"/>
    <property type="evidence" value="ECO:0007669"/>
    <property type="project" value="TreeGrafter"/>
</dbReference>
<keyword evidence="10" id="KW-0408">Iron</keyword>
<dbReference type="InterPro" id="IPR015797">
    <property type="entry name" value="NUDIX_hydrolase-like_dom_sf"/>
</dbReference>
<dbReference type="Proteomes" id="UP000007796">
    <property type="component" value="Unassembled WGS sequence"/>
</dbReference>
<dbReference type="eggNOG" id="KOG2457">
    <property type="taxonomic scope" value="Eukaryota"/>
</dbReference>
<dbReference type="InterPro" id="IPR000445">
    <property type="entry name" value="HhH_motif"/>
</dbReference>
<feature type="compositionally biased region" description="Acidic residues" evidence="14">
    <location>
        <begin position="47"/>
        <end position="77"/>
    </location>
</feature>
<evidence type="ECO:0000256" key="13">
    <source>
        <dbReference type="ARBA" id="ARBA00023295"/>
    </source>
</evidence>
<dbReference type="PANTHER" id="PTHR42944:SF1">
    <property type="entry name" value="ADENINE DNA GLYCOSYLASE"/>
    <property type="match status" value="1"/>
</dbReference>
<evidence type="ECO:0000256" key="10">
    <source>
        <dbReference type="ARBA" id="ARBA00023004"/>
    </source>
</evidence>
<accession>F0X7P0</accession>
<keyword evidence="6" id="KW-0004">4Fe-4S</keyword>
<protein>
    <recommendedName>
        <fullName evidence="5">Adenine DNA glycosylase</fullName>
        <ecNumber evidence="4">3.2.2.31</ecNumber>
    </recommendedName>
</protein>
<dbReference type="SUPFAM" id="SSF48150">
    <property type="entry name" value="DNA-glycosylase"/>
    <property type="match status" value="1"/>
</dbReference>
<dbReference type="GO" id="GO:0051539">
    <property type="term" value="F:4 iron, 4 sulfur cluster binding"/>
    <property type="evidence" value="ECO:0007669"/>
    <property type="project" value="UniProtKB-KW"/>
</dbReference>
<dbReference type="EC" id="3.2.2.31" evidence="4"/>
<evidence type="ECO:0000256" key="1">
    <source>
        <dbReference type="ARBA" id="ARBA00000843"/>
    </source>
</evidence>
<dbReference type="InterPro" id="IPR003651">
    <property type="entry name" value="Endonuclease3_FeS-loop_motif"/>
</dbReference>
<feature type="compositionally biased region" description="Basic and acidic residues" evidence="14">
    <location>
        <begin position="474"/>
        <end position="488"/>
    </location>
</feature>
<dbReference type="GO" id="GO:0006298">
    <property type="term" value="P:mismatch repair"/>
    <property type="evidence" value="ECO:0007669"/>
    <property type="project" value="TreeGrafter"/>
</dbReference>
<dbReference type="InParanoid" id="F0X7P0"/>